<accession>A9EUS9</accession>
<evidence type="ECO:0000313" key="3">
    <source>
        <dbReference type="Proteomes" id="UP000002139"/>
    </source>
</evidence>
<name>A9EUS9_SORC5</name>
<dbReference type="KEGG" id="scl:sce0970"/>
<dbReference type="BioCyc" id="SCEL448385:SCE_RS05060-MONOMER"/>
<evidence type="ECO:0008006" key="4">
    <source>
        <dbReference type="Google" id="ProtNLM"/>
    </source>
</evidence>
<dbReference type="AlphaFoldDB" id="A9EUS9"/>
<proteinExistence type="predicted"/>
<dbReference type="EMBL" id="AM746676">
    <property type="protein sequence ID" value="CAN91127.1"/>
    <property type="molecule type" value="Genomic_DNA"/>
</dbReference>
<feature type="transmembrane region" description="Helical" evidence="1">
    <location>
        <begin position="21"/>
        <end position="47"/>
    </location>
</feature>
<dbReference type="Proteomes" id="UP000002139">
    <property type="component" value="Chromosome"/>
</dbReference>
<gene>
    <name evidence="2" type="ordered locus">sce0970</name>
</gene>
<dbReference type="HOGENOM" id="CLU_1189285_0_0_7"/>
<organism evidence="2 3">
    <name type="scientific">Sorangium cellulosum (strain So ce56)</name>
    <name type="common">Polyangium cellulosum (strain So ce56)</name>
    <dbReference type="NCBI Taxonomy" id="448385"/>
    <lineage>
        <taxon>Bacteria</taxon>
        <taxon>Pseudomonadati</taxon>
        <taxon>Myxococcota</taxon>
        <taxon>Polyangia</taxon>
        <taxon>Polyangiales</taxon>
        <taxon>Polyangiaceae</taxon>
        <taxon>Sorangium</taxon>
    </lineage>
</organism>
<evidence type="ECO:0000313" key="2">
    <source>
        <dbReference type="EMBL" id="CAN91127.1"/>
    </source>
</evidence>
<keyword evidence="3" id="KW-1185">Reference proteome</keyword>
<sequence>MDLPPCIEMRRAVKHRAVQRGTSATASVGLGTFGALAAFGALVALVAACGDGGDDGTGAARGPCGGVFCAADQYCNYPPGDCGEGGVVPGNYGICQERPTSCDTATPREICACDGRPYANACEVARAGVSVGNGEECAGAAPPGTFACGSYFCRSDGEYCQTIEDQHDELFRLPPQSSCKAVAVACAPEPSCACLIEVVEPAGSSDKRECTTAPICTQDASGNFALRCAGDLY</sequence>
<protein>
    <recommendedName>
        <fullName evidence="4">Kazal-like domain-containing protein</fullName>
    </recommendedName>
</protein>
<keyword evidence="1" id="KW-1133">Transmembrane helix</keyword>
<evidence type="ECO:0000256" key="1">
    <source>
        <dbReference type="SAM" id="Phobius"/>
    </source>
</evidence>
<keyword evidence="1" id="KW-0472">Membrane</keyword>
<keyword evidence="1" id="KW-0812">Transmembrane</keyword>
<reference evidence="2 3" key="1">
    <citation type="journal article" date="2007" name="Nat. Biotechnol.">
        <title>Complete genome sequence of the myxobacterium Sorangium cellulosum.</title>
        <authorList>
            <person name="Schneiker S."/>
            <person name="Perlova O."/>
            <person name="Kaiser O."/>
            <person name="Gerth K."/>
            <person name="Alici A."/>
            <person name="Altmeyer M.O."/>
            <person name="Bartels D."/>
            <person name="Bekel T."/>
            <person name="Beyer S."/>
            <person name="Bode E."/>
            <person name="Bode H.B."/>
            <person name="Bolten C.J."/>
            <person name="Choudhuri J.V."/>
            <person name="Doss S."/>
            <person name="Elnakady Y.A."/>
            <person name="Frank B."/>
            <person name="Gaigalat L."/>
            <person name="Goesmann A."/>
            <person name="Groeger C."/>
            <person name="Gross F."/>
            <person name="Jelsbak L."/>
            <person name="Jelsbak L."/>
            <person name="Kalinowski J."/>
            <person name="Kegler C."/>
            <person name="Knauber T."/>
            <person name="Konietzny S."/>
            <person name="Kopp M."/>
            <person name="Krause L."/>
            <person name="Krug D."/>
            <person name="Linke B."/>
            <person name="Mahmud T."/>
            <person name="Martinez-Arias R."/>
            <person name="McHardy A.C."/>
            <person name="Merai M."/>
            <person name="Meyer F."/>
            <person name="Mormann S."/>
            <person name="Munoz-Dorado J."/>
            <person name="Perez J."/>
            <person name="Pradella S."/>
            <person name="Rachid S."/>
            <person name="Raddatz G."/>
            <person name="Rosenau F."/>
            <person name="Rueckert C."/>
            <person name="Sasse F."/>
            <person name="Scharfe M."/>
            <person name="Schuster S.C."/>
            <person name="Suen G."/>
            <person name="Treuner-Lange A."/>
            <person name="Velicer G.J."/>
            <person name="Vorholter F.-J."/>
            <person name="Weissman K.J."/>
            <person name="Welch R.D."/>
            <person name="Wenzel S.C."/>
            <person name="Whitworth D.E."/>
            <person name="Wilhelm S."/>
            <person name="Wittmann C."/>
            <person name="Bloecker H."/>
            <person name="Puehler A."/>
            <person name="Mueller R."/>
        </authorList>
    </citation>
    <scope>NUCLEOTIDE SEQUENCE [LARGE SCALE GENOMIC DNA]</scope>
    <source>
        <strain evidence="3">So ce56</strain>
    </source>
</reference>